<evidence type="ECO:0000313" key="10">
    <source>
        <dbReference type="EMBL" id="PQJ10063.1"/>
    </source>
</evidence>
<dbReference type="GO" id="GO:0051213">
    <property type="term" value="F:dioxygenase activity"/>
    <property type="evidence" value="ECO:0007669"/>
    <property type="project" value="UniProtKB-KW"/>
</dbReference>
<evidence type="ECO:0000256" key="8">
    <source>
        <dbReference type="ARBA" id="ARBA00023204"/>
    </source>
</evidence>
<keyword evidence="8" id="KW-0234">DNA repair</keyword>
<dbReference type="GO" id="GO:0140097">
    <property type="term" value="F:catalytic activity, acting on DNA"/>
    <property type="evidence" value="ECO:0007669"/>
    <property type="project" value="UniProtKB-ARBA"/>
</dbReference>
<comment type="cofactor">
    <cofactor evidence="1">
        <name>Fe(2+)</name>
        <dbReference type="ChEBI" id="CHEBI:29033"/>
    </cofactor>
</comment>
<evidence type="ECO:0000256" key="2">
    <source>
        <dbReference type="ARBA" id="ARBA00022723"/>
    </source>
</evidence>
<dbReference type="InterPro" id="IPR037151">
    <property type="entry name" value="AlkB-like_sf"/>
</dbReference>
<dbReference type="GO" id="GO:0046872">
    <property type="term" value="F:metal ion binding"/>
    <property type="evidence" value="ECO:0007669"/>
    <property type="project" value="UniProtKB-KW"/>
</dbReference>
<keyword evidence="5 10" id="KW-0223">Dioxygenase</keyword>
<evidence type="ECO:0000259" key="9">
    <source>
        <dbReference type="PROSITE" id="PS51471"/>
    </source>
</evidence>
<evidence type="ECO:0000256" key="6">
    <source>
        <dbReference type="ARBA" id="ARBA00023002"/>
    </source>
</evidence>
<protein>
    <submittedName>
        <fullName evidence="10">Alpha-ketoglutarate-dependent dioxygenase AlkB</fullName>
    </submittedName>
</protein>
<evidence type="ECO:0000256" key="7">
    <source>
        <dbReference type="ARBA" id="ARBA00023004"/>
    </source>
</evidence>
<dbReference type="InterPro" id="IPR027450">
    <property type="entry name" value="AlkB-like"/>
</dbReference>
<dbReference type="InterPro" id="IPR032854">
    <property type="entry name" value="ALKBH3"/>
</dbReference>
<dbReference type="FunFam" id="2.60.120.590:FF:000004">
    <property type="entry name" value="DNA oxidative demethylase ALKBH2"/>
    <property type="match status" value="1"/>
</dbReference>
<dbReference type="Pfam" id="PF13532">
    <property type="entry name" value="2OG-FeII_Oxy_2"/>
    <property type="match status" value="1"/>
</dbReference>
<organism evidence="10 11">
    <name type="scientific">Flavipsychrobacter stenotrophus</name>
    <dbReference type="NCBI Taxonomy" id="2077091"/>
    <lineage>
        <taxon>Bacteria</taxon>
        <taxon>Pseudomonadati</taxon>
        <taxon>Bacteroidota</taxon>
        <taxon>Chitinophagia</taxon>
        <taxon>Chitinophagales</taxon>
        <taxon>Chitinophagaceae</taxon>
        <taxon>Flavipsychrobacter</taxon>
    </lineage>
</organism>
<dbReference type="AlphaFoldDB" id="A0A2S7ST16"/>
<comment type="caution">
    <text evidence="10">The sequence shown here is derived from an EMBL/GenBank/DDBJ whole genome shotgun (WGS) entry which is preliminary data.</text>
</comment>
<dbReference type="GO" id="GO:0032451">
    <property type="term" value="F:demethylase activity"/>
    <property type="evidence" value="ECO:0007669"/>
    <property type="project" value="UniProtKB-ARBA"/>
</dbReference>
<proteinExistence type="predicted"/>
<accession>A0A2S7ST16</accession>
<sequence>MQSLFSPFPPMNILPFGGEAILYENLFSNEESDTIYEHLVTTIRWKQEPIKMFGKMVMQPRLTACYGERSVAYSGITMEVQHWTEELLAIKGRVEEKAKMLFNSVLLNYYRDGNDSMGWHRDNERELGAQPVIASVSFGATRKFQLRTYKDKSDLVSVGLTPGSLLLMQGESQQVWEHSLPKTKHAGGRVNLTFRSIV</sequence>
<dbReference type="InterPro" id="IPR005123">
    <property type="entry name" value="Oxoglu/Fe-dep_dioxygenase_dom"/>
</dbReference>
<gene>
    <name evidence="10" type="ORF">CJD36_015300</name>
</gene>
<dbReference type="GO" id="GO:0016705">
    <property type="term" value="F:oxidoreductase activity, acting on paired donors, with incorporation or reduction of molecular oxygen"/>
    <property type="evidence" value="ECO:0007669"/>
    <property type="project" value="UniProtKB-ARBA"/>
</dbReference>
<evidence type="ECO:0000256" key="4">
    <source>
        <dbReference type="ARBA" id="ARBA00022842"/>
    </source>
</evidence>
<dbReference type="EMBL" id="PPSL01000004">
    <property type="protein sequence ID" value="PQJ10063.1"/>
    <property type="molecule type" value="Genomic_DNA"/>
</dbReference>
<keyword evidence="2" id="KW-0479">Metal-binding</keyword>
<dbReference type="PANTHER" id="PTHR31212:SF4">
    <property type="entry name" value="ALPHA-KETOGLUTARATE-DEPENDENT DIOXYGENASE ALKB HOMOLOG 3"/>
    <property type="match status" value="1"/>
</dbReference>
<feature type="domain" description="Fe2OG dioxygenase" evidence="9">
    <location>
        <begin position="101"/>
        <end position="198"/>
    </location>
</feature>
<evidence type="ECO:0000256" key="1">
    <source>
        <dbReference type="ARBA" id="ARBA00001954"/>
    </source>
</evidence>
<dbReference type="GO" id="GO:0006307">
    <property type="term" value="P:DNA alkylation repair"/>
    <property type="evidence" value="ECO:0007669"/>
    <property type="project" value="InterPro"/>
</dbReference>
<dbReference type="SUPFAM" id="SSF51197">
    <property type="entry name" value="Clavaminate synthase-like"/>
    <property type="match status" value="1"/>
</dbReference>
<keyword evidence="7" id="KW-0408">Iron</keyword>
<dbReference type="PANTHER" id="PTHR31212">
    <property type="entry name" value="ALPHA-KETOGLUTARATE-DEPENDENT DIOXYGENASE ALKB HOMOLOG 3"/>
    <property type="match status" value="1"/>
</dbReference>
<evidence type="ECO:0000313" key="11">
    <source>
        <dbReference type="Proteomes" id="UP000239872"/>
    </source>
</evidence>
<reference evidence="10 11" key="1">
    <citation type="submission" date="2018-01" db="EMBL/GenBank/DDBJ databases">
        <title>A novel member of the phylum Bacteroidetes isolated from glacier ice.</title>
        <authorList>
            <person name="Liu Q."/>
            <person name="Xin Y.-H."/>
        </authorList>
    </citation>
    <scope>NUCLEOTIDE SEQUENCE [LARGE SCALE GENOMIC DNA]</scope>
    <source>
        <strain evidence="10 11">RB1R16</strain>
    </source>
</reference>
<dbReference type="Proteomes" id="UP000239872">
    <property type="component" value="Unassembled WGS sequence"/>
</dbReference>
<dbReference type="PROSITE" id="PS51471">
    <property type="entry name" value="FE2OG_OXY"/>
    <property type="match status" value="1"/>
</dbReference>
<evidence type="ECO:0000256" key="3">
    <source>
        <dbReference type="ARBA" id="ARBA00022763"/>
    </source>
</evidence>
<dbReference type="RefSeq" id="WP_105040072.1">
    <property type="nucleotide sequence ID" value="NZ_PPSL01000004.1"/>
</dbReference>
<evidence type="ECO:0000256" key="5">
    <source>
        <dbReference type="ARBA" id="ARBA00022964"/>
    </source>
</evidence>
<keyword evidence="4" id="KW-0460">Magnesium</keyword>
<dbReference type="Gene3D" id="2.60.120.590">
    <property type="entry name" value="Alpha-ketoglutarate-dependent dioxygenase AlkB-like"/>
    <property type="match status" value="1"/>
</dbReference>
<dbReference type="OrthoDB" id="190276at2"/>
<name>A0A2S7ST16_9BACT</name>
<keyword evidence="3" id="KW-0227">DNA damage</keyword>
<keyword evidence="11" id="KW-1185">Reference proteome</keyword>
<keyword evidence="6" id="KW-0560">Oxidoreductase</keyword>
<dbReference type="GO" id="GO:0016787">
    <property type="term" value="F:hydrolase activity"/>
    <property type="evidence" value="ECO:0007669"/>
    <property type="project" value="UniProtKB-ARBA"/>
</dbReference>